<accession>A0ACC1NFE9</accession>
<evidence type="ECO:0000313" key="2">
    <source>
        <dbReference type="Proteomes" id="UP001143910"/>
    </source>
</evidence>
<dbReference type="Proteomes" id="UP001143910">
    <property type="component" value="Unassembled WGS sequence"/>
</dbReference>
<reference evidence="1" key="1">
    <citation type="submission" date="2022-08" db="EMBL/GenBank/DDBJ databases">
        <title>Genome Sequence of Lecanicillium fungicola.</title>
        <authorList>
            <person name="Buettner E."/>
        </authorList>
    </citation>
    <scope>NUCLEOTIDE SEQUENCE</scope>
    <source>
        <strain evidence="1">Babe33</strain>
    </source>
</reference>
<organism evidence="1 2">
    <name type="scientific">Zarea fungicola</name>
    <dbReference type="NCBI Taxonomy" id="93591"/>
    <lineage>
        <taxon>Eukaryota</taxon>
        <taxon>Fungi</taxon>
        <taxon>Dikarya</taxon>
        <taxon>Ascomycota</taxon>
        <taxon>Pezizomycotina</taxon>
        <taxon>Sordariomycetes</taxon>
        <taxon>Hypocreomycetidae</taxon>
        <taxon>Hypocreales</taxon>
        <taxon>Cordycipitaceae</taxon>
        <taxon>Zarea</taxon>
    </lineage>
</organism>
<sequence>MADANYPAYLATVYPGTTWQTTRLTGGVVNSTHRATKLSGHAGPSSLVLKHAHPYVESAGPDLPFSTQRQTVEATILKLWDQGGLLFESRQTAPPWNTPHLLRHDYGSESSLGISSNDQEASVLLLSDLGPLLNIVEFIKATATDSAIASDEEISKIGHDTGAIMALVHSPETVQRIKADRETHQKLSATVSTDIVWQFAVRPIQDRIKDYPDAERLYNVAVQEFSSPKYIYRPALSFGDFHPGSMLMEEPKPGSSLTPVLVDWEFGRANGRGVNSDIAQFLSSLRCEILDAANDARLHSLLLLFVKSFCSAYRDSARLHVKRNPQDSNLQHLRSAFCLHGREVINQAHDIYHASPQFKEMTDMGVWYLARTGDSADHFVSDANWEELKREDHGLIQSLFIFD</sequence>
<protein>
    <submittedName>
        <fullName evidence="1">Uncharacterized protein</fullName>
    </submittedName>
</protein>
<comment type="caution">
    <text evidence="1">The sequence shown here is derived from an EMBL/GenBank/DDBJ whole genome shotgun (WGS) entry which is preliminary data.</text>
</comment>
<name>A0ACC1NFE9_9HYPO</name>
<keyword evidence="2" id="KW-1185">Reference proteome</keyword>
<gene>
    <name evidence="1" type="ORF">NQ176_g4052</name>
</gene>
<evidence type="ECO:0000313" key="1">
    <source>
        <dbReference type="EMBL" id="KAJ2978012.1"/>
    </source>
</evidence>
<dbReference type="EMBL" id="JANJQO010000416">
    <property type="protein sequence ID" value="KAJ2978012.1"/>
    <property type="molecule type" value="Genomic_DNA"/>
</dbReference>
<proteinExistence type="predicted"/>